<protein>
    <submittedName>
        <fullName evidence="3">Uncharacterized protein</fullName>
    </submittedName>
</protein>
<keyword evidence="1" id="KW-0175">Coiled coil</keyword>
<evidence type="ECO:0000256" key="1">
    <source>
        <dbReference type="SAM" id="Coils"/>
    </source>
</evidence>
<feature type="region of interest" description="Disordered" evidence="2">
    <location>
        <begin position="249"/>
        <end position="352"/>
    </location>
</feature>
<sequence length="512" mass="55636">MPSSDSTQNALPLATKALWTHLLRKPTTSERDTSTPPLPSNIPLTPTDRAATSTRILLHDTHARLETFTERLEKLVHSVEEGKREMTRAREDMEAERDKMTEDIVHLVNRCQTSVQKSVGEPAQASAISSLWSEISNTKEKLANVESKLDTLQMQSQGHSQALQTIIDQQSRAQDQHMKMMEHLAPLLPLLQAIPLHIDVSKTAVVEKIRETADSVHQAIAAIPTRELQAVAEPRRQRTVSDENALVQARMSSKPSQAYPPFPTTPIRHPLKRRRLNSPQRPPANVSGSEHIVLPRIPQSSIGQDGPQSQHVPSQECSIPPAQPRPPLSLEGIPPNSRAESMHVAPERDIVSRSSIQRAQTAYLLGYSASSHSTHTPSGSRSGIQTSSTSVTVPPSAGDTSHVVYSNASAHPLPSMPPSSDLSRSAAQSAVVPSLSESTTRQAENVDNITGNLVSSGPSLIQPSSLPSPSSSGTHKPGGAPSLRARRMYGEIVTLGVGRKRFIPLDDEEEDF</sequence>
<feature type="region of interest" description="Disordered" evidence="2">
    <location>
        <begin position="24"/>
        <end position="47"/>
    </location>
</feature>
<dbReference type="AlphaFoldDB" id="A0A4Y9YUS7"/>
<evidence type="ECO:0000313" key="3">
    <source>
        <dbReference type="EMBL" id="TFY66326.1"/>
    </source>
</evidence>
<accession>A0A4Y9YUS7</accession>
<evidence type="ECO:0000313" key="4">
    <source>
        <dbReference type="Proteomes" id="UP000298327"/>
    </source>
</evidence>
<proteinExistence type="predicted"/>
<dbReference type="OrthoDB" id="3270311at2759"/>
<evidence type="ECO:0000256" key="2">
    <source>
        <dbReference type="SAM" id="MobiDB-lite"/>
    </source>
</evidence>
<dbReference type="STRING" id="205917.A0A4Y9YUS7"/>
<dbReference type="Gene3D" id="1.10.287.2610">
    <property type="match status" value="1"/>
</dbReference>
<feature type="compositionally biased region" description="Polar residues" evidence="2">
    <location>
        <begin position="369"/>
        <end position="385"/>
    </location>
</feature>
<organism evidence="3 4">
    <name type="scientific">Dentipellis fragilis</name>
    <dbReference type="NCBI Taxonomy" id="205917"/>
    <lineage>
        <taxon>Eukaryota</taxon>
        <taxon>Fungi</taxon>
        <taxon>Dikarya</taxon>
        <taxon>Basidiomycota</taxon>
        <taxon>Agaricomycotina</taxon>
        <taxon>Agaricomycetes</taxon>
        <taxon>Russulales</taxon>
        <taxon>Hericiaceae</taxon>
        <taxon>Dentipellis</taxon>
    </lineage>
</organism>
<feature type="region of interest" description="Disordered" evidence="2">
    <location>
        <begin position="369"/>
        <end position="487"/>
    </location>
</feature>
<name>A0A4Y9YUS7_9AGAM</name>
<feature type="compositionally biased region" description="Polar residues" evidence="2">
    <location>
        <begin position="435"/>
        <end position="454"/>
    </location>
</feature>
<feature type="compositionally biased region" description="Low complexity" evidence="2">
    <location>
        <begin position="386"/>
        <end position="396"/>
    </location>
</feature>
<gene>
    <name evidence="3" type="ORF">EVG20_g4758</name>
</gene>
<comment type="caution">
    <text evidence="3">The sequence shown here is derived from an EMBL/GenBank/DDBJ whole genome shotgun (WGS) entry which is preliminary data.</text>
</comment>
<reference evidence="3 4" key="1">
    <citation type="submission" date="2019-02" db="EMBL/GenBank/DDBJ databases">
        <title>Genome sequencing of the rare red list fungi Dentipellis fragilis.</title>
        <authorList>
            <person name="Buettner E."/>
            <person name="Kellner H."/>
        </authorList>
    </citation>
    <scope>NUCLEOTIDE SEQUENCE [LARGE SCALE GENOMIC DNA]</scope>
    <source>
        <strain evidence="3 4">DSM 105465</strain>
    </source>
</reference>
<feature type="coiled-coil region" evidence="1">
    <location>
        <begin position="65"/>
        <end position="110"/>
    </location>
</feature>
<keyword evidence="4" id="KW-1185">Reference proteome</keyword>
<feature type="compositionally biased region" description="Low complexity" evidence="2">
    <location>
        <begin position="455"/>
        <end position="473"/>
    </location>
</feature>
<dbReference type="EMBL" id="SEOQ01000257">
    <property type="protein sequence ID" value="TFY66326.1"/>
    <property type="molecule type" value="Genomic_DNA"/>
</dbReference>
<feature type="compositionally biased region" description="Polar residues" evidence="2">
    <location>
        <begin position="298"/>
        <end position="317"/>
    </location>
</feature>
<dbReference type="Proteomes" id="UP000298327">
    <property type="component" value="Unassembled WGS sequence"/>
</dbReference>